<name>A0A816K1N7_BRANA</name>
<accession>A0A816K1N7</accession>
<sequence>MRVEGWLTENDELSLERNFVSATFQCSKKMKTRLENSLEKEEPPTERHEVNKSELGATVGVGTFYNDGLGIPSSTFEIDVSRVRVRLGE</sequence>
<dbReference type="EMBL" id="HG994366">
    <property type="protein sequence ID" value="CAF1918137.1"/>
    <property type="molecule type" value="Genomic_DNA"/>
</dbReference>
<dbReference type="Proteomes" id="UP001295469">
    <property type="component" value="Chromosome C02"/>
</dbReference>
<organism evidence="1">
    <name type="scientific">Brassica napus</name>
    <name type="common">Rape</name>
    <dbReference type="NCBI Taxonomy" id="3708"/>
    <lineage>
        <taxon>Eukaryota</taxon>
        <taxon>Viridiplantae</taxon>
        <taxon>Streptophyta</taxon>
        <taxon>Embryophyta</taxon>
        <taxon>Tracheophyta</taxon>
        <taxon>Spermatophyta</taxon>
        <taxon>Magnoliopsida</taxon>
        <taxon>eudicotyledons</taxon>
        <taxon>Gunneridae</taxon>
        <taxon>Pentapetalae</taxon>
        <taxon>rosids</taxon>
        <taxon>malvids</taxon>
        <taxon>Brassicales</taxon>
        <taxon>Brassicaceae</taxon>
        <taxon>Brassiceae</taxon>
        <taxon>Brassica</taxon>
    </lineage>
</organism>
<evidence type="ECO:0000313" key="1">
    <source>
        <dbReference type="EMBL" id="CAF1918137.1"/>
    </source>
</evidence>
<proteinExistence type="predicted"/>
<reference evidence="1" key="1">
    <citation type="submission" date="2021-01" db="EMBL/GenBank/DDBJ databases">
        <authorList>
            <consortium name="Genoscope - CEA"/>
            <person name="William W."/>
        </authorList>
    </citation>
    <scope>NUCLEOTIDE SEQUENCE</scope>
</reference>
<protein>
    <submittedName>
        <fullName evidence="1">(rape) hypothetical protein</fullName>
    </submittedName>
</protein>
<gene>
    <name evidence="1" type="ORF">DARMORV10_C02P42800.1</name>
</gene>
<dbReference type="AlphaFoldDB" id="A0A816K1N7"/>